<feature type="non-terminal residue" evidence="3">
    <location>
        <position position="1"/>
    </location>
</feature>
<protein>
    <recommendedName>
        <fullName evidence="2">Nose resistant-to-fluoxetine protein N-terminal domain-containing protein</fullName>
    </recommendedName>
</protein>
<dbReference type="InterPro" id="IPR006621">
    <property type="entry name" value="Nose-resist-to-fluoxetine_N"/>
</dbReference>
<feature type="transmembrane region" description="Helical" evidence="1">
    <location>
        <begin position="137"/>
        <end position="161"/>
    </location>
</feature>
<accession>A0AAQ4FL92</accession>
<keyword evidence="1" id="KW-1133">Transmembrane helix</keyword>
<keyword evidence="1" id="KW-0812">Transmembrane</keyword>
<reference evidence="3 4" key="1">
    <citation type="journal article" date="2023" name="Arcadia Sci">
        <title>De novo assembly of a long-read Amblyomma americanum tick genome.</title>
        <authorList>
            <person name="Chou S."/>
            <person name="Poskanzer K.E."/>
            <person name="Rollins M."/>
            <person name="Thuy-Boun P.S."/>
        </authorList>
    </citation>
    <scope>NUCLEOTIDE SEQUENCE [LARGE SCALE GENOMIC DNA]</scope>
    <source>
        <strain evidence="3">F_SG_1</strain>
        <tissue evidence="3">Salivary glands</tissue>
    </source>
</reference>
<gene>
    <name evidence="3" type="ORF">V5799_022670</name>
</gene>
<keyword evidence="1" id="KW-0472">Membrane</keyword>
<dbReference type="Pfam" id="PF20146">
    <property type="entry name" value="NRF"/>
    <property type="match status" value="1"/>
</dbReference>
<feature type="domain" description="Nose resistant-to-fluoxetine protein N-terminal" evidence="2">
    <location>
        <begin position="2"/>
        <end position="124"/>
    </location>
</feature>
<dbReference type="PANTHER" id="PTHR11161:SF0">
    <property type="entry name" value="O-ACYLTRANSFERASE LIKE PROTEIN"/>
    <property type="match status" value="1"/>
</dbReference>
<evidence type="ECO:0000313" key="4">
    <source>
        <dbReference type="Proteomes" id="UP001321473"/>
    </source>
</evidence>
<keyword evidence="4" id="KW-1185">Reference proteome</keyword>
<feature type="transmembrane region" description="Helical" evidence="1">
    <location>
        <begin position="257"/>
        <end position="278"/>
    </location>
</feature>
<proteinExistence type="predicted"/>
<feature type="transmembrane region" description="Helical" evidence="1">
    <location>
        <begin position="208"/>
        <end position="229"/>
    </location>
</feature>
<comment type="caution">
    <text evidence="3">The sequence shown here is derived from an EMBL/GenBank/DDBJ whole genome shotgun (WGS) entry which is preliminary data.</text>
</comment>
<name>A0AAQ4FL92_AMBAM</name>
<dbReference type="AlphaFoldDB" id="A0AAQ4FL92"/>
<dbReference type="EMBL" id="JARKHS020001708">
    <property type="protein sequence ID" value="KAK8787553.1"/>
    <property type="molecule type" value="Genomic_DNA"/>
</dbReference>
<evidence type="ECO:0000313" key="3">
    <source>
        <dbReference type="EMBL" id="KAK8787553.1"/>
    </source>
</evidence>
<evidence type="ECO:0000259" key="2">
    <source>
        <dbReference type="SMART" id="SM00703"/>
    </source>
</evidence>
<evidence type="ECO:0000256" key="1">
    <source>
        <dbReference type="SAM" id="Phobius"/>
    </source>
</evidence>
<dbReference type="Proteomes" id="UP001321473">
    <property type="component" value="Unassembled WGS sequence"/>
</dbReference>
<dbReference type="PANTHER" id="PTHR11161">
    <property type="entry name" value="O-ACYLTRANSFERASE"/>
    <property type="match status" value="1"/>
</dbReference>
<dbReference type="InterPro" id="IPR052728">
    <property type="entry name" value="O2_lipid_transport_reg"/>
</dbReference>
<feature type="transmembrane region" description="Helical" evidence="1">
    <location>
        <begin position="181"/>
        <end position="201"/>
    </location>
</feature>
<organism evidence="3 4">
    <name type="scientific">Amblyomma americanum</name>
    <name type="common">Lone star tick</name>
    <dbReference type="NCBI Taxonomy" id="6943"/>
    <lineage>
        <taxon>Eukaryota</taxon>
        <taxon>Metazoa</taxon>
        <taxon>Ecdysozoa</taxon>
        <taxon>Arthropoda</taxon>
        <taxon>Chelicerata</taxon>
        <taxon>Arachnida</taxon>
        <taxon>Acari</taxon>
        <taxon>Parasitiformes</taxon>
        <taxon>Ixodida</taxon>
        <taxon>Ixodoidea</taxon>
        <taxon>Ixodidae</taxon>
        <taxon>Amblyomminae</taxon>
        <taxon>Amblyomma</taxon>
    </lineage>
</organism>
<sequence length="300" mass="33114">ADSNGKPPPGLLQGSVADLGNYDECLDVVVRDFYGDVDFTGQYCSLFVNPRGVPFVRKMLAKFQEQGQLTGANDPMNWLNQDLFFGIQLGICIPSSCSGAELRHIAATLLHRYGFHTVVRGCQVKESRPPNGYQRGILIFLGVLSIIILIGTAYDVTRYYLPEEKKKVLPAESMNIIKYHQQAAFLMIANAYPCIQTFLFIRYKKLGFALLILVVLVTSVVVAIQTRLYDFGPTAIYIDTNINKTIDAGNQVYFKPFAHAGAFCVGIATGYAVLAFGAMKINLVNLPHCPDQPVSNMLSL</sequence>
<dbReference type="SMART" id="SM00703">
    <property type="entry name" value="NRF"/>
    <property type="match status" value="1"/>
</dbReference>